<evidence type="ECO:0000256" key="3">
    <source>
        <dbReference type="SAM" id="MobiDB-lite"/>
    </source>
</evidence>
<evidence type="ECO:0000313" key="5">
    <source>
        <dbReference type="Proteomes" id="UP000264820"/>
    </source>
</evidence>
<evidence type="ECO:0000313" key="4">
    <source>
        <dbReference type="Ensembl" id="ENSHCOP00000006820.1"/>
    </source>
</evidence>
<dbReference type="GeneTree" id="ENSGT00530000063534"/>
<evidence type="ECO:0000256" key="2">
    <source>
        <dbReference type="SAM" id="Coils"/>
    </source>
</evidence>
<protein>
    <recommendedName>
        <fullName evidence="6">Coiled-coil domain containing 146</fullName>
    </recommendedName>
</protein>
<reference evidence="4" key="1">
    <citation type="submission" date="2025-08" db="UniProtKB">
        <authorList>
            <consortium name="Ensembl"/>
        </authorList>
    </citation>
    <scope>IDENTIFICATION</scope>
</reference>
<dbReference type="AlphaFoldDB" id="A0A3Q2XQ26"/>
<sequence length="351" mass="40644">ELQRLRQVISLQEQALLNVNRNQEGAVQRRNFLGIQLLEHEEVLFNYQEKVNSQEAAIAAGNEALENLERETRELKSGISEATRQLCFQKKEVLVQKKMEDELVTLQLEVLLIGSAFHQNGVRDKTLDNLTKTADYNELKGTDPSSPELVKKIEKLEANLAERERHLLEKELIVDQVTRLSKNLQEQNDNCKPDKLSLAKKLNELRSHIIDTSRRLMATSAELSMKQAAVLCLQQEVKERELQMDRCQRRLEQGLPPCPEMEEEWRRMLRDKKRRQRDKEERERLADGDEWKRLPSGQYTTAAGRPDAYIPHADPLPLPKPYGAQAPFKPCQPGANMRHIRKPTHLKPFEL</sequence>
<dbReference type="Ensembl" id="ENSHCOT00000003045.1">
    <property type="protein sequence ID" value="ENSHCOP00000006820.1"/>
    <property type="gene ID" value="ENSHCOG00000008702.1"/>
</dbReference>
<feature type="coiled-coil region" evidence="2">
    <location>
        <begin position="51"/>
        <end position="85"/>
    </location>
</feature>
<dbReference type="Proteomes" id="UP000264820">
    <property type="component" value="Unplaced"/>
</dbReference>
<name>A0A3Q2XQ26_HIPCM</name>
<feature type="region of interest" description="Disordered" evidence="3">
    <location>
        <begin position="272"/>
        <end position="351"/>
    </location>
</feature>
<proteinExistence type="predicted"/>
<keyword evidence="1 2" id="KW-0175">Coiled coil</keyword>
<organism evidence="4 5">
    <name type="scientific">Hippocampus comes</name>
    <name type="common">Tiger tail seahorse</name>
    <dbReference type="NCBI Taxonomy" id="109280"/>
    <lineage>
        <taxon>Eukaryota</taxon>
        <taxon>Metazoa</taxon>
        <taxon>Chordata</taxon>
        <taxon>Craniata</taxon>
        <taxon>Vertebrata</taxon>
        <taxon>Euteleostomi</taxon>
        <taxon>Actinopterygii</taxon>
        <taxon>Neopterygii</taxon>
        <taxon>Teleostei</taxon>
        <taxon>Neoteleostei</taxon>
        <taxon>Acanthomorphata</taxon>
        <taxon>Syngnathiaria</taxon>
        <taxon>Syngnathiformes</taxon>
        <taxon>Syngnathoidei</taxon>
        <taxon>Syngnathidae</taxon>
        <taxon>Hippocampus</taxon>
    </lineage>
</organism>
<dbReference type="GO" id="GO:0005856">
    <property type="term" value="C:cytoskeleton"/>
    <property type="evidence" value="ECO:0007669"/>
    <property type="project" value="TreeGrafter"/>
</dbReference>
<feature type="compositionally biased region" description="Basic and acidic residues" evidence="3">
    <location>
        <begin position="277"/>
        <end position="293"/>
    </location>
</feature>
<reference evidence="4" key="2">
    <citation type="submission" date="2025-09" db="UniProtKB">
        <authorList>
            <consortium name="Ensembl"/>
        </authorList>
    </citation>
    <scope>IDENTIFICATION</scope>
</reference>
<accession>A0A3Q2XQ26</accession>
<dbReference type="PANTHER" id="PTHR32083:SF34">
    <property type="entry name" value="COILED-COIL DOMAIN-CONTAINING PROTEIN 146"/>
    <property type="match status" value="1"/>
</dbReference>
<dbReference type="STRING" id="109280.ENSHCOP00000006820"/>
<keyword evidence="5" id="KW-1185">Reference proteome</keyword>
<evidence type="ECO:0008006" key="6">
    <source>
        <dbReference type="Google" id="ProtNLM"/>
    </source>
</evidence>
<dbReference type="OMA" id="SELTICK"/>
<evidence type="ECO:0000256" key="1">
    <source>
        <dbReference type="ARBA" id="ARBA00023054"/>
    </source>
</evidence>
<dbReference type="PANTHER" id="PTHR32083">
    <property type="entry name" value="CILIA AND FLAGELLA-ASSOCIATED PROTEIN 58-RELATED"/>
    <property type="match status" value="1"/>
</dbReference>